<dbReference type="GO" id="GO:0015031">
    <property type="term" value="P:protein transport"/>
    <property type="evidence" value="ECO:0007669"/>
    <property type="project" value="TreeGrafter"/>
</dbReference>
<evidence type="ECO:0000313" key="4">
    <source>
        <dbReference type="EMBL" id="KAG5442618.1"/>
    </source>
</evidence>
<keyword evidence="5" id="KW-1185">Reference proteome</keyword>
<name>A0A419PJL5_CLOSI</name>
<evidence type="ECO:0000256" key="1">
    <source>
        <dbReference type="ARBA" id="ARBA00005298"/>
    </source>
</evidence>
<protein>
    <recommendedName>
        <fullName evidence="3">Arrestin-like N-terminal domain-containing protein</fullName>
    </recommendedName>
</protein>
<dbReference type="GO" id="GO:0005737">
    <property type="term" value="C:cytoplasm"/>
    <property type="evidence" value="ECO:0007669"/>
    <property type="project" value="TreeGrafter"/>
</dbReference>
<dbReference type="OrthoDB" id="2333384at2759"/>
<comment type="caution">
    <text evidence="4">The sequence shown here is derived from an EMBL/GenBank/DDBJ whole genome shotgun (WGS) entry which is preliminary data.</text>
</comment>
<dbReference type="InterPro" id="IPR050357">
    <property type="entry name" value="Arrestin_domain-protein"/>
</dbReference>
<proteinExistence type="inferred from homology"/>
<dbReference type="EMBL" id="NIRI02000056">
    <property type="protein sequence ID" value="KAG5442618.1"/>
    <property type="molecule type" value="Genomic_DNA"/>
</dbReference>
<dbReference type="Pfam" id="PF00339">
    <property type="entry name" value="Arrestin_N"/>
    <property type="match status" value="1"/>
</dbReference>
<dbReference type="Proteomes" id="UP000286415">
    <property type="component" value="Unassembled WGS sequence"/>
</dbReference>
<comment type="similarity">
    <text evidence="1">Belongs to the arrestin family.</text>
</comment>
<sequence length="808" mass="92222">MVEREANGKSQHALQLHLHLNRDKPQIYRSGEVITGRLELNCAHILSVKVLLVELLGRVVVVAPCSHKSKIPWWWTSERKALQRKFFSHQNAGYIVSLPSKCNQSKCPKSLEVEGLRRNPPVSIRHHNPKFRVVNEEIVCYQITTLLGGNTPGSCEAVFPGEHAFPFLFHLPETCPCSFTGTRGSVEYRLKVTLHLSNGDVYRSIKGFVVIRDVVIGEQLDIPSTLSCPPISRWFVSGFDLLSHSGAVDELTTLIRQRLRSNRFDEFGSCVIDGDRQCPPESFDPMLRWEAAETQQPNTSLLQVDGNFGQLRINQNRDLFSKRQPERLKDRLRRALTGNKYAGLQMSRATPPLHYSQCYNMSSLVPTSWISRPHTSEVTSYPRVAMGSQIGYAVSCRLTVSRRNMVPGERITTRLTLFVEDPFALVPLPKLTEDQCNRGSCTPFCCASFRQTKRVWSPLAKAFVSYFLEESYEQQLSDPYESSAIWWKGVVKQPHRIMVVLRQMTTYNDWTNHVIAEEERDIYMGEMERGQPTDKHLLRVSLEHVFNVPAVAPSNLDGTHCITVSYLLGVVHFKLKKYEHLWLPNEWRVHLNRCVKNAALRDIERMYIPYSSDVEPKSVRWSKRFVRQMQRKKRSSPATWKRIYSDLLLPIPIHIGTSKYGPSPGGDQDGLLIANDALYPCYYMQWPYSCEHGSLPPAYAFVSHDREKSRNSLQANNGLQHSVSFADINATRRSTTAERRRRSHSSGGRLSFVPGGPGPGRIRLSSEMRRNVDNPVHRKRRASEQLVHSQHATLGTDARSTWQPEVQI</sequence>
<feature type="compositionally biased region" description="Polar residues" evidence="2">
    <location>
        <begin position="786"/>
        <end position="808"/>
    </location>
</feature>
<dbReference type="Gene3D" id="2.60.40.640">
    <property type="match status" value="1"/>
</dbReference>
<accession>A0A419PJL5</accession>
<dbReference type="AlphaFoldDB" id="A0A419PJL5"/>
<dbReference type="InterPro" id="IPR014756">
    <property type="entry name" value="Ig_E-set"/>
</dbReference>
<evidence type="ECO:0000313" key="5">
    <source>
        <dbReference type="Proteomes" id="UP000286415"/>
    </source>
</evidence>
<reference evidence="4 5" key="2">
    <citation type="journal article" date="2021" name="Genomics">
        <title>High-quality reference genome for Clonorchis sinensis.</title>
        <authorList>
            <person name="Young N.D."/>
            <person name="Stroehlein A.J."/>
            <person name="Kinkar L."/>
            <person name="Wang T."/>
            <person name="Sohn W.M."/>
            <person name="Chang B.C.H."/>
            <person name="Kaur P."/>
            <person name="Weisz D."/>
            <person name="Dudchenko O."/>
            <person name="Aiden E.L."/>
            <person name="Korhonen P.K."/>
            <person name="Gasser R.B."/>
        </authorList>
    </citation>
    <scope>NUCLEOTIDE SEQUENCE [LARGE SCALE GENOMIC DNA]</scope>
    <source>
        <strain evidence="4">Cs-k2</strain>
    </source>
</reference>
<organism evidence="4 5">
    <name type="scientific">Clonorchis sinensis</name>
    <name type="common">Chinese liver fluke</name>
    <dbReference type="NCBI Taxonomy" id="79923"/>
    <lineage>
        <taxon>Eukaryota</taxon>
        <taxon>Metazoa</taxon>
        <taxon>Spiralia</taxon>
        <taxon>Lophotrochozoa</taxon>
        <taxon>Platyhelminthes</taxon>
        <taxon>Trematoda</taxon>
        <taxon>Digenea</taxon>
        <taxon>Opisthorchiida</taxon>
        <taxon>Opisthorchiata</taxon>
        <taxon>Opisthorchiidae</taxon>
        <taxon>Clonorchis</taxon>
    </lineage>
</organism>
<feature type="region of interest" description="Disordered" evidence="2">
    <location>
        <begin position="724"/>
        <end position="808"/>
    </location>
</feature>
<dbReference type="PANTHER" id="PTHR11188">
    <property type="entry name" value="ARRESTIN DOMAIN CONTAINING PROTEIN"/>
    <property type="match status" value="1"/>
</dbReference>
<dbReference type="PANTHER" id="PTHR11188:SF17">
    <property type="entry name" value="FI21816P1"/>
    <property type="match status" value="1"/>
</dbReference>
<evidence type="ECO:0000259" key="3">
    <source>
        <dbReference type="Pfam" id="PF00339"/>
    </source>
</evidence>
<feature type="compositionally biased region" description="Basic and acidic residues" evidence="2">
    <location>
        <begin position="764"/>
        <end position="776"/>
    </location>
</feature>
<evidence type="ECO:0000256" key="2">
    <source>
        <dbReference type="SAM" id="MobiDB-lite"/>
    </source>
</evidence>
<dbReference type="InterPro" id="IPR014752">
    <property type="entry name" value="Arrestin-like_C"/>
</dbReference>
<gene>
    <name evidence="4" type="ORF">CSKR_106135</name>
</gene>
<dbReference type="SUPFAM" id="SSF81296">
    <property type="entry name" value="E set domains"/>
    <property type="match status" value="1"/>
</dbReference>
<reference evidence="4 5" key="1">
    <citation type="journal article" date="2018" name="Biotechnol. Adv.">
        <title>Improved genomic resources and new bioinformatic workflow for the carcinogenic parasite Clonorchis sinensis: Biotechnological implications.</title>
        <authorList>
            <person name="Wang D."/>
            <person name="Korhonen P.K."/>
            <person name="Gasser R.B."/>
            <person name="Young N.D."/>
        </authorList>
    </citation>
    <scope>NUCLEOTIDE SEQUENCE [LARGE SCALE GENOMIC DNA]</scope>
    <source>
        <strain evidence="4">Cs-k2</strain>
    </source>
</reference>
<dbReference type="InterPro" id="IPR011021">
    <property type="entry name" value="Arrestin-like_N"/>
</dbReference>
<feature type="domain" description="Arrestin-like N-terminal" evidence="3">
    <location>
        <begin position="137"/>
        <end position="214"/>
    </location>
</feature>
<dbReference type="STRING" id="79923.A0A419PJL5"/>
<dbReference type="InParanoid" id="A0A419PJL5"/>